<evidence type="ECO:0000259" key="3">
    <source>
        <dbReference type="Pfam" id="PF07626"/>
    </source>
</evidence>
<dbReference type="InterPro" id="IPR013039">
    <property type="entry name" value="DUF1588"/>
</dbReference>
<keyword evidence="9" id="KW-1185">Reference proteome</keyword>
<sequence>MRRIGANHFGRAGLTISLLALAATSALHSAPPHPAPASSDASNDIFNDKATLSMVEDYCASCHNDIDEAGSLSFDDLRGDDIPQGRRAEIWEAILRKVSQDEMPPHTKRQPPPEMRAAFVRWVAAGRDAFAAVHPDPGRATLRRLNRVEYAAAVRDLLALNVDVSRELPQDNSGYGFDNIADVLSVSPTLVERYVAVGTKVARLATGIDRPRPSVASYIVPKDGSIMNSGRPAYNERMSEDLPPASRGGGVMDFYARAAGDYDVVGWLNANTNNESDRLPQDRVSARVRLGAGAHRIGMAFRRDVAPDESVQFLRNNLDEVPLPVNKPVMLPLDVLVDGRRAATLMVPSYRLSDRYAQQNFPRDVMEIDVAGPTVIIGAQDTPSRRRIFTCRPANAAQEDGCARQILGNLARRAYRRTIAPDDFSPLLRAYAGERAAGGQFERGIEAGVAALLVSPHFLFQAESDPAGAAPGTVHPVADRDLATRLSLFLWSSLPDETLLRLAETHQLHRPDVLAAQAMRMLDDPRAKALTRHFAGQWLYLRNLDQQRPDTDVFPQFDTRLRGAMAAETELFFAHLVKTNGSLLDFLSSDYTFLNQRLAEHYGIPGVRGTAMRKVALDPRWGRGGLLGQASILTVTSYGNHTSVVKRGKWVLENLLSSPPPPPPPDVPALKTMHDGKLLSAREQLELHRADPACAACHVRMDPIGFAMENYDAIGARRTMDAGQVIDASATLPDGTRFAGLPGLRRILLARKNQFTQAFTEKLMTYALGRGIIAGDRPQIRAIARMGAADNFRIRTVIRGIVLSDAFRLRKVPAGAAQMTLNATTLNTATLNTNGGSLRP</sequence>
<dbReference type="Pfam" id="PF07624">
    <property type="entry name" value="PSD2"/>
    <property type="match status" value="1"/>
</dbReference>
<evidence type="ECO:0000259" key="6">
    <source>
        <dbReference type="Pfam" id="PF07635"/>
    </source>
</evidence>
<dbReference type="InterPro" id="IPR013042">
    <property type="entry name" value="DUF1592"/>
</dbReference>
<evidence type="ECO:0000259" key="2">
    <source>
        <dbReference type="Pfam" id="PF07624"/>
    </source>
</evidence>
<feature type="chain" id="PRO_5046447995" evidence="1">
    <location>
        <begin position="23"/>
        <end position="840"/>
    </location>
</feature>
<dbReference type="EMBL" id="CP117417">
    <property type="protein sequence ID" value="WCT77613.1"/>
    <property type="molecule type" value="Genomic_DNA"/>
</dbReference>
<dbReference type="InterPro" id="IPR011429">
    <property type="entry name" value="Cyt_c_Planctomycete-type"/>
</dbReference>
<feature type="domain" description="DUF1595" evidence="7">
    <location>
        <begin position="402"/>
        <end position="463"/>
    </location>
</feature>
<feature type="domain" description="DUF1585" evidence="2">
    <location>
        <begin position="734"/>
        <end position="807"/>
    </location>
</feature>
<dbReference type="Pfam" id="PF07626">
    <property type="entry name" value="PSD3"/>
    <property type="match status" value="1"/>
</dbReference>
<feature type="domain" description="Cytochrome C Planctomycete-type" evidence="6">
    <location>
        <begin position="59"/>
        <end position="105"/>
    </location>
</feature>
<organism evidence="8 9">
    <name type="scientific">Novosphingobium humi</name>
    <dbReference type="NCBI Taxonomy" id="2282397"/>
    <lineage>
        <taxon>Bacteria</taxon>
        <taxon>Pseudomonadati</taxon>
        <taxon>Pseudomonadota</taxon>
        <taxon>Alphaproteobacteria</taxon>
        <taxon>Sphingomonadales</taxon>
        <taxon>Sphingomonadaceae</taxon>
        <taxon>Novosphingobium</taxon>
    </lineage>
</organism>
<reference evidence="8 9" key="1">
    <citation type="submission" date="2023-02" db="EMBL/GenBank/DDBJ databases">
        <title>Genome sequence of Novosphingobium humi KACC 19094.</title>
        <authorList>
            <person name="Kim S."/>
            <person name="Heo J."/>
            <person name="Kwon S.-W."/>
        </authorList>
    </citation>
    <scope>NUCLEOTIDE SEQUENCE [LARGE SCALE GENOMIC DNA]</scope>
    <source>
        <strain evidence="8 9">KACC 19094</strain>
    </source>
</reference>
<proteinExistence type="predicted"/>
<evidence type="ECO:0000259" key="7">
    <source>
        <dbReference type="Pfam" id="PF07637"/>
    </source>
</evidence>
<dbReference type="Pfam" id="PF07631">
    <property type="entry name" value="PSD4"/>
    <property type="match status" value="1"/>
</dbReference>
<feature type="domain" description="DUF1592" evidence="5">
    <location>
        <begin position="479"/>
        <end position="604"/>
    </location>
</feature>
<evidence type="ECO:0000256" key="1">
    <source>
        <dbReference type="SAM" id="SignalP"/>
    </source>
</evidence>
<feature type="domain" description="DUF1588" evidence="4">
    <location>
        <begin position="623"/>
        <end position="720"/>
    </location>
</feature>
<feature type="signal peptide" evidence="1">
    <location>
        <begin position="1"/>
        <end position="22"/>
    </location>
</feature>
<dbReference type="InterPro" id="IPR011478">
    <property type="entry name" value="DUF1585"/>
</dbReference>
<dbReference type="Pfam" id="PF07637">
    <property type="entry name" value="PSD5"/>
    <property type="match status" value="1"/>
</dbReference>
<keyword evidence="1" id="KW-0732">Signal</keyword>
<gene>
    <name evidence="8" type="ORF">PQ457_01125</name>
</gene>
<evidence type="ECO:0000259" key="4">
    <source>
        <dbReference type="Pfam" id="PF07627"/>
    </source>
</evidence>
<dbReference type="InterPro" id="IPR013036">
    <property type="entry name" value="DUF1587"/>
</dbReference>
<name>A0ABY7TWK2_9SPHN</name>
<evidence type="ECO:0000259" key="5">
    <source>
        <dbReference type="Pfam" id="PF07631"/>
    </source>
</evidence>
<dbReference type="Pfam" id="PF07635">
    <property type="entry name" value="PSCyt1"/>
    <property type="match status" value="1"/>
</dbReference>
<dbReference type="Proteomes" id="UP001218231">
    <property type="component" value="Chromosome"/>
</dbReference>
<evidence type="ECO:0000313" key="8">
    <source>
        <dbReference type="EMBL" id="WCT77613.1"/>
    </source>
</evidence>
<protein>
    <submittedName>
        <fullName evidence="8">DUF1592 domain-containing protein</fullName>
    </submittedName>
</protein>
<evidence type="ECO:0000313" key="9">
    <source>
        <dbReference type="Proteomes" id="UP001218231"/>
    </source>
</evidence>
<dbReference type="RefSeq" id="WP_273617982.1">
    <property type="nucleotide sequence ID" value="NZ_CP117417.1"/>
</dbReference>
<accession>A0ABY7TWK2</accession>
<dbReference type="InterPro" id="IPR013043">
    <property type="entry name" value="DUF1595"/>
</dbReference>
<feature type="domain" description="DUF1587" evidence="3">
    <location>
        <begin position="143"/>
        <end position="206"/>
    </location>
</feature>
<dbReference type="Pfam" id="PF07627">
    <property type="entry name" value="PSCyt3"/>
    <property type="match status" value="1"/>
</dbReference>